<gene>
    <name evidence="1" type="ORF">IAB51_07865</name>
</gene>
<organism evidence="1 2">
    <name type="scientific">Candidatus Merdivicinus excrementipullorum</name>
    <dbReference type="NCBI Taxonomy" id="2840867"/>
    <lineage>
        <taxon>Bacteria</taxon>
        <taxon>Bacillati</taxon>
        <taxon>Bacillota</taxon>
        <taxon>Clostridia</taxon>
        <taxon>Eubacteriales</taxon>
        <taxon>Oscillospiraceae</taxon>
        <taxon>Oscillospiraceae incertae sedis</taxon>
        <taxon>Candidatus Merdivicinus</taxon>
    </lineage>
</organism>
<dbReference type="EMBL" id="DVJP01000050">
    <property type="protein sequence ID" value="HIS76713.1"/>
    <property type="molecule type" value="Genomic_DNA"/>
</dbReference>
<dbReference type="AlphaFoldDB" id="A0A9D1FNJ8"/>
<evidence type="ECO:0000313" key="1">
    <source>
        <dbReference type="EMBL" id="HIS76713.1"/>
    </source>
</evidence>
<comment type="caution">
    <text evidence="1">The sequence shown here is derived from an EMBL/GenBank/DDBJ whole genome shotgun (WGS) entry which is preliminary data.</text>
</comment>
<accession>A0A9D1FNJ8</accession>
<proteinExistence type="predicted"/>
<reference evidence="1" key="1">
    <citation type="submission" date="2020-10" db="EMBL/GenBank/DDBJ databases">
        <authorList>
            <person name="Gilroy R."/>
        </authorList>
    </citation>
    <scope>NUCLEOTIDE SEQUENCE</scope>
    <source>
        <strain evidence="1">CHK199-13235</strain>
    </source>
</reference>
<sequence>MHTSEAQAHIIKQHLKKEGRPIEIIVHYPETPEKQALFDARVAKFHVNYVVQYIDKLNCPIEQKLKLMDAVAQSILEGCEKKQ</sequence>
<protein>
    <submittedName>
        <fullName evidence="1">Uncharacterized protein</fullName>
    </submittedName>
</protein>
<evidence type="ECO:0000313" key="2">
    <source>
        <dbReference type="Proteomes" id="UP000824002"/>
    </source>
</evidence>
<name>A0A9D1FNJ8_9FIRM</name>
<dbReference type="Proteomes" id="UP000824002">
    <property type="component" value="Unassembled WGS sequence"/>
</dbReference>
<reference evidence="1" key="2">
    <citation type="journal article" date="2021" name="PeerJ">
        <title>Extensive microbial diversity within the chicken gut microbiome revealed by metagenomics and culture.</title>
        <authorList>
            <person name="Gilroy R."/>
            <person name="Ravi A."/>
            <person name="Getino M."/>
            <person name="Pursley I."/>
            <person name="Horton D.L."/>
            <person name="Alikhan N.F."/>
            <person name="Baker D."/>
            <person name="Gharbi K."/>
            <person name="Hall N."/>
            <person name="Watson M."/>
            <person name="Adriaenssens E.M."/>
            <person name="Foster-Nyarko E."/>
            <person name="Jarju S."/>
            <person name="Secka A."/>
            <person name="Antonio M."/>
            <person name="Oren A."/>
            <person name="Chaudhuri R.R."/>
            <person name="La Ragione R."/>
            <person name="Hildebrand F."/>
            <person name="Pallen M.J."/>
        </authorList>
    </citation>
    <scope>NUCLEOTIDE SEQUENCE</scope>
    <source>
        <strain evidence="1">CHK199-13235</strain>
    </source>
</reference>